<dbReference type="InterPro" id="IPR058240">
    <property type="entry name" value="rSAM_sf"/>
</dbReference>
<evidence type="ECO:0000256" key="2">
    <source>
        <dbReference type="ARBA" id="ARBA00022485"/>
    </source>
</evidence>
<proteinExistence type="predicted"/>
<keyword evidence="6" id="KW-0408">Iron</keyword>
<keyword evidence="5" id="KW-0663">Pyridoxal phosphate</keyword>
<dbReference type="InterPro" id="IPR007197">
    <property type="entry name" value="rSAM"/>
</dbReference>
<dbReference type="InterPro" id="IPR003739">
    <property type="entry name" value="Lys_aminomutase/Glu_NH3_mut"/>
</dbReference>
<sequence>MRTNDLTTIELAECVSAETGFELSRAIFVGGVSSGRDDWIGASYMKNPMRTFRGVQLADLPQLEKFTEQDRHEMRVVANLLPFKVNNYVLDELIDWSSAPDDPIFRMTFPVREMVPPRIYDLVSDALLNGVDRKQLEAIARKGRQDLNPHPSGQREYNVPLLDDEPVPGLQHKYRQTLLVFPSQGQTCHSYCAYCFRWAQFVGDADLKFAAPGPGQMTDYLRGHREVTDVLLTGGDPLIMSTPVLARWVTPLLAPDLEHVTNIRLGTKALVQWPYRVTSGPDADELLRLIEACATAGKSVAIMLHVSHPRELESEAAAAAVARLRSAGAIVRAQAPIIRHVNDSPHAWATMWRHMVRLGIQPYYTFVERDTGASAFFEVPLAHALTIFQQAQRAVSGLARTARGPVMSATPGKIAIDGETVVNGERLFVLRLLQARDEALAGTLFFAGHSESAVWIDQLTPALSPSWPWESSRDRTRPEPIEGVSR</sequence>
<name>A0AB38FPL6_RHOWR</name>
<evidence type="ECO:0000313" key="9">
    <source>
        <dbReference type="EMBL" id="SPZ43300.1"/>
    </source>
</evidence>
<evidence type="ECO:0000256" key="6">
    <source>
        <dbReference type="ARBA" id="ARBA00023004"/>
    </source>
</evidence>
<evidence type="ECO:0000256" key="4">
    <source>
        <dbReference type="ARBA" id="ARBA00022723"/>
    </source>
</evidence>
<dbReference type="EMBL" id="UAUI01000028">
    <property type="protein sequence ID" value="SPZ43300.1"/>
    <property type="molecule type" value="Genomic_DNA"/>
</dbReference>
<dbReference type="RefSeq" id="WP_245973278.1">
    <property type="nucleotide sequence ID" value="NZ_QTTP01000001.1"/>
</dbReference>
<dbReference type="PANTHER" id="PTHR30538:SF0">
    <property type="entry name" value="L-LYSINE 2,3-AMINOMUTASE AQ_1632-RELATED"/>
    <property type="match status" value="1"/>
</dbReference>
<accession>A0AB38FPL6</accession>
<dbReference type="Proteomes" id="UP000251211">
    <property type="component" value="Unassembled WGS sequence"/>
</dbReference>
<dbReference type="GO" id="GO:0046872">
    <property type="term" value="F:metal ion binding"/>
    <property type="evidence" value="ECO:0007669"/>
    <property type="project" value="UniProtKB-KW"/>
</dbReference>
<evidence type="ECO:0000256" key="5">
    <source>
        <dbReference type="ARBA" id="ARBA00022898"/>
    </source>
</evidence>
<evidence type="ECO:0000256" key="3">
    <source>
        <dbReference type="ARBA" id="ARBA00022691"/>
    </source>
</evidence>
<feature type="region of interest" description="Disordered" evidence="8">
    <location>
        <begin position="466"/>
        <end position="486"/>
    </location>
</feature>
<dbReference type="GO" id="GO:0051539">
    <property type="term" value="F:4 iron, 4 sulfur cluster binding"/>
    <property type="evidence" value="ECO:0007669"/>
    <property type="project" value="UniProtKB-KW"/>
</dbReference>
<dbReference type="InterPro" id="IPR013785">
    <property type="entry name" value="Aldolase_TIM"/>
</dbReference>
<keyword evidence="7" id="KW-0411">Iron-sulfur</keyword>
<dbReference type="SFLD" id="SFLDG01070">
    <property type="entry name" value="PLP-dependent"/>
    <property type="match status" value="1"/>
</dbReference>
<organism evidence="9 10">
    <name type="scientific">Rhodococcus wratislaviensis</name>
    <name type="common">Tsukamurella wratislaviensis</name>
    <dbReference type="NCBI Taxonomy" id="44752"/>
    <lineage>
        <taxon>Bacteria</taxon>
        <taxon>Bacillati</taxon>
        <taxon>Actinomycetota</taxon>
        <taxon>Actinomycetes</taxon>
        <taxon>Mycobacteriales</taxon>
        <taxon>Nocardiaceae</taxon>
        <taxon>Rhodococcus</taxon>
    </lineage>
</organism>
<evidence type="ECO:0000313" key="10">
    <source>
        <dbReference type="Proteomes" id="UP000251211"/>
    </source>
</evidence>
<evidence type="ECO:0000256" key="8">
    <source>
        <dbReference type="SAM" id="MobiDB-lite"/>
    </source>
</evidence>
<dbReference type="AlphaFoldDB" id="A0AB38FPL6"/>
<reference evidence="9 10" key="1">
    <citation type="submission" date="2018-06" db="EMBL/GenBank/DDBJ databases">
        <authorList>
            <consortium name="Pathogen Informatics"/>
            <person name="Doyle S."/>
        </authorList>
    </citation>
    <scope>NUCLEOTIDE SEQUENCE [LARGE SCALE GENOMIC DNA]</scope>
    <source>
        <strain evidence="9 10">NCTC13229</strain>
    </source>
</reference>
<keyword evidence="2" id="KW-0004">4Fe-4S</keyword>
<dbReference type="EC" id="5.4.3.2" evidence="9"/>
<feature type="compositionally biased region" description="Basic and acidic residues" evidence="8">
    <location>
        <begin position="471"/>
        <end position="486"/>
    </location>
</feature>
<comment type="cofactor">
    <cofactor evidence="1">
        <name>pyridoxal 5'-phosphate</name>
        <dbReference type="ChEBI" id="CHEBI:597326"/>
    </cofactor>
</comment>
<keyword evidence="9" id="KW-0413">Isomerase</keyword>
<dbReference type="GO" id="GO:0050066">
    <property type="term" value="F:L-lysine 2,3-aminomutase activity"/>
    <property type="evidence" value="ECO:0007669"/>
    <property type="project" value="UniProtKB-EC"/>
</dbReference>
<protein>
    <submittedName>
        <fullName evidence="9">Lysine 2,3-aminomutase</fullName>
        <ecNumber evidence="9">5.4.3.2</ecNumber>
    </submittedName>
</protein>
<keyword evidence="3" id="KW-0949">S-adenosyl-L-methionine</keyword>
<dbReference type="Gene3D" id="3.20.20.70">
    <property type="entry name" value="Aldolase class I"/>
    <property type="match status" value="1"/>
</dbReference>
<evidence type="ECO:0000256" key="1">
    <source>
        <dbReference type="ARBA" id="ARBA00001933"/>
    </source>
</evidence>
<dbReference type="SFLD" id="SFLDS00029">
    <property type="entry name" value="Radical_SAM"/>
    <property type="match status" value="1"/>
</dbReference>
<comment type="caution">
    <text evidence="9">The sequence shown here is derived from an EMBL/GenBank/DDBJ whole genome shotgun (WGS) entry which is preliminary data.</text>
</comment>
<dbReference type="SUPFAM" id="SSF102114">
    <property type="entry name" value="Radical SAM enzymes"/>
    <property type="match status" value="1"/>
</dbReference>
<gene>
    <name evidence="9" type="primary">kamA</name>
    <name evidence="9" type="ORF">NCTC13229_06835</name>
</gene>
<keyword evidence="4" id="KW-0479">Metal-binding</keyword>
<evidence type="ECO:0000256" key="7">
    <source>
        <dbReference type="ARBA" id="ARBA00023014"/>
    </source>
</evidence>
<dbReference type="PANTHER" id="PTHR30538">
    <property type="entry name" value="LYSINE 2,3-AMINOMUTASE-RELATED"/>
    <property type="match status" value="1"/>
</dbReference>